<dbReference type="InterPro" id="IPR055406">
    <property type="entry name" value="HEAT_Maestro"/>
</dbReference>
<dbReference type="InterPro" id="IPR016024">
    <property type="entry name" value="ARM-type_fold"/>
</dbReference>
<evidence type="ECO:0000313" key="6">
    <source>
        <dbReference type="RefSeq" id="XP_060054172.1"/>
    </source>
</evidence>
<protein>
    <submittedName>
        <fullName evidence="6">Maestro heat-like repeat-containing protein family member 6 isoform X9</fullName>
    </submittedName>
</protein>
<dbReference type="SUPFAM" id="SSF48371">
    <property type="entry name" value="ARM repeat"/>
    <property type="match status" value="1"/>
</dbReference>
<sequence length="637" mass="67802">MAGGVWGRGRVAPVGGLTLTALAEGIQGIQGQPLGSPSEDPQPDLAAEPGCAGATHTAGSVPCSPPSAQEPAPEGPSQATQSSWEDGALADLALYTAGCMEEAGYAGTQETALTLSSALEAQGERLENQVQALVCGLLSQVPSLAEGRPRRAALRVLSALALDHARDVVCALLPCSLPPDRCAVEALKALLTGDGSRMVVTCMEQAGGWRRLVGAHTHLEGVLLLASAMVAHADHHLRGLFADLLPRLRSPDYAQRLTAMAFFTGLLQSRPTARLLREEAILERLRAWQGDPEPTVRWLGLLGLGHLALNRGKVRHVGTLLPALLGALGEGDTRLVGAALGALRRLLLRPRAPVRLLSSELRPRLPPLLDDARDSVRASAVGLLGTLVRRGRGGLRLGLRGPLRKLVLQSLVPLLLRLHDSSRDAAESSEWTLARCDQALRWGLLEEMVTVAHYDSPEALSRVCHRLVSQGTPAPVHLLQPLLLPQALLSQVQQYPSCVPTFLSQTQGYLRSPQGPLRRAAAVLIGFLAHHTSPSCVSQDLLDSLMQDLGQLQSDPEPAVVSAAHVSAQQVALLARTLEPPHTSRLLSLHLLARLARLGTLTHQGHSASPARPLPVYTDSPFQRRSLADRWGCLGAS</sequence>
<gene>
    <name evidence="6" type="primary">MROH6</name>
</gene>
<dbReference type="InterPro" id="IPR048465">
    <property type="entry name" value="Maestro-like_HEAT"/>
</dbReference>
<dbReference type="Proteomes" id="UP001652624">
    <property type="component" value="Chromosome 1"/>
</dbReference>
<dbReference type="GeneID" id="103107283"/>
<dbReference type="PANTHER" id="PTHR23120">
    <property type="entry name" value="MAESTRO-RELATED HEAT DOMAIN-CONTAINING"/>
    <property type="match status" value="1"/>
</dbReference>
<evidence type="ECO:0000259" key="3">
    <source>
        <dbReference type="Pfam" id="PF21047"/>
    </source>
</evidence>
<feature type="domain" description="Maestro-like HEAT-repeats" evidence="3">
    <location>
        <begin position="108"/>
        <end position="191"/>
    </location>
</feature>
<evidence type="ECO:0000259" key="4">
    <source>
        <dbReference type="Pfam" id="PF23227"/>
    </source>
</evidence>
<dbReference type="RefSeq" id="XP_060054172.1">
    <property type="nucleotide sequence ID" value="XM_060198189.1"/>
</dbReference>
<accession>A0ABM3XZC8</accession>
<feature type="region of interest" description="Disordered" evidence="2">
    <location>
        <begin position="30"/>
        <end position="82"/>
    </location>
</feature>
<proteinExistence type="predicted"/>
<evidence type="ECO:0000256" key="1">
    <source>
        <dbReference type="ARBA" id="ARBA00022737"/>
    </source>
</evidence>
<dbReference type="Gene3D" id="1.25.10.10">
    <property type="entry name" value="Leucine-rich Repeat Variant"/>
    <property type="match status" value="1"/>
</dbReference>
<dbReference type="PANTHER" id="PTHR23120:SF40">
    <property type="entry name" value="MAESTRO HEAT-LIKE REPEAT-CONTAINING PROTEIN FAMILY MEMBER 6"/>
    <property type="match status" value="1"/>
</dbReference>
<organism evidence="5 6">
    <name type="scientific">Erinaceus europaeus</name>
    <name type="common">Western European hedgehog</name>
    <dbReference type="NCBI Taxonomy" id="9365"/>
    <lineage>
        <taxon>Eukaryota</taxon>
        <taxon>Metazoa</taxon>
        <taxon>Chordata</taxon>
        <taxon>Craniata</taxon>
        <taxon>Vertebrata</taxon>
        <taxon>Euteleostomi</taxon>
        <taxon>Mammalia</taxon>
        <taxon>Eutheria</taxon>
        <taxon>Laurasiatheria</taxon>
        <taxon>Eulipotyphla</taxon>
        <taxon>Erinaceidae</taxon>
        <taxon>Erinaceinae</taxon>
        <taxon>Erinaceus</taxon>
    </lineage>
</organism>
<keyword evidence="1" id="KW-0677">Repeat</keyword>
<evidence type="ECO:0000313" key="5">
    <source>
        <dbReference type="Proteomes" id="UP001652624"/>
    </source>
</evidence>
<dbReference type="Pfam" id="PF21047">
    <property type="entry name" value="HEAT_Maestro"/>
    <property type="match status" value="1"/>
</dbReference>
<evidence type="ECO:0000256" key="2">
    <source>
        <dbReference type="SAM" id="MobiDB-lite"/>
    </source>
</evidence>
<reference evidence="6" key="2">
    <citation type="submission" date="2025-08" db="UniProtKB">
        <authorList>
            <consortium name="RefSeq"/>
        </authorList>
    </citation>
    <scope>IDENTIFICATION</scope>
</reference>
<reference evidence="5" key="1">
    <citation type="submission" date="2025-05" db="UniProtKB">
        <authorList>
            <consortium name="RefSeq"/>
        </authorList>
    </citation>
    <scope>NUCLEOTIDE SEQUENCE [LARGE SCALE GENOMIC DNA]</scope>
</reference>
<name>A0ABM3XZC8_ERIEU</name>
<feature type="domain" description="Maestro/Maestro-like HEAT-repeats" evidence="4">
    <location>
        <begin position="281"/>
        <end position="571"/>
    </location>
</feature>
<dbReference type="InterPro" id="IPR045206">
    <property type="entry name" value="Maestro_heat-like_prot"/>
</dbReference>
<dbReference type="InterPro" id="IPR011989">
    <property type="entry name" value="ARM-like"/>
</dbReference>
<dbReference type="Pfam" id="PF23227">
    <property type="entry name" value="HEAT_MROH2B_C"/>
    <property type="match status" value="1"/>
</dbReference>
<keyword evidence="5" id="KW-1185">Reference proteome</keyword>